<evidence type="ECO:0000313" key="2">
    <source>
        <dbReference type="Proteomes" id="UP000521872"/>
    </source>
</evidence>
<reference evidence="1 2" key="1">
    <citation type="submission" date="2019-12" db="EMBL/GenBank/DDBJ databases">
        <authorList>
            <person name="Floudas D."/>
            <person name="Bentzer J."/>
            <person name="Ahren D."/>
            <person name="Johansson T."/>
            <person name="Persson P."/>
            <person name="Tunlid A."/>
        </authorList>
    </citation>
    <scope>NUCLEOTIDE SEQUENCE [LARGE SCALE GENOMIC DNA]</scope>
    <source>
        <strain evidence="1 2">CBS 102.39</strain>
    </source>
</reference>
<dbReference type="EMBL" id="JAACJL010000030">
    <property type="protein sequence ID" value="KAF4617208.1"/>
    <property type="molecule type" value="Genomic_DNA"/>
</dbReference>
<dbReference type="InterPro" id="IPR032675">
    <property type="entry name" value="LRR_dom_sf"/>
</dbReference>
<protein>
    <submittedName>
        <fullName evidence="1">Uncharacterized protein</fullName>
    </submittedName>
</protein>
<gene>
    <name evidence="1" type="ORF">D9613_006239</name>
</gene>
<evidence type="ECO:0000313" key="1">
    <source>
        <dbReference type="EMBL" id="KAF4617208.1"/>
    </source>
</evidence>
<sequence length="381" mass="43272">MSSTHQGISGYMKNGKTSVLDALLPFMHRCEDLFLIGEHQPFMELLSPETLTALRIVKIAPIKGGDSKRTWQPLAKLMAAPKLESFSCLSRSTSDISIADIPFHLSPHLTCLLLESVKTPYQDVLATLQNLPKLEFLSIEFRRSSFANATTPSVDTVSLPHLGVLIIYDYANPSETATFFNCLTNVPRLWLLGYQTMSQSLSCIDDQALRQDAIINGFSFAGYTLITKKVDGRNFRHFNIPLNLNRDQVLQCFRMLPYLEELDLNNVYEKQEKAIELFDLEPLIVQPNVPVLLPRLRFISIQNSRYITDEVVLRFIISRIQALPCSDTSDGQVVLLKSFEGWFLRQKQQDIVPAVKQYANDAGIQGVHDIELKFTYMPDFY</sequence>
<dbReference type="AlphaFoldDB" id="A0A8H4QUQ6"/>
<comment type="caution">
    <text evidence="1">The sequence shown here is derived from an EMBL/GenBank/DDBJ whole genome shotgun (WGS) entry which is preliminary data.</text>
</comment>
<dbReference type="SUPFAM" id="SSF52047">
    <property type="entry name" value="RNI-like"/>
    <property type="match status" value="1"/>
</dbReference>
<keyword evidence="2" id="KW-1185">Reference proteome</keyword>
<dbReference type="Proteomes" id="UP000521872">
    <property type="component" value="Unassembled WGS sequence"/>
</dbReference>
<accession>A0A8H4QUQ6</accession>
<proteinExistence type="predicted"/>
<dbReference type="Gene3D" id="3.80.10.10">
    <property type="entry name" value="Ribonuclease Inhibitor"/>
    <property type="match status" value="1"/>
</dbReference>
<name>A0A8H4QUQ6_9AGAR</name>
<organism evidence="1 2">
    <name type="scientific">Agrocybe pediades</name>
    <dbReference type="NCBI Taxonomy" id="84607"/>
    <lineage>
        <taxon>Eukaryota</taxon>
        <taxon>Fungi</taxon>
        <taxon>Dikarya</taxon>
        <taxon>Basidiomycota</taxon>
        <taxon>Agaricomycotina</taxon>
        <taxon>Agaricomycetes</taxon>
        <taxon>Agaricomycetidae</taxon>
        <taxon>Agaricales</taxon>
        <taxon>Agaricineae</taxon>
        <taxon>Strophariaceae</taxon>
        <taxon>Agrocybe</taxon>
    </lineage>
</organism>